<sequence length="321" mass="36157">MPKRAVSFADDIETRTFKRATTAQDDEEFDLPEGHEINRTQEEALFYICLLCIEGQEDSTVDFDGNTKITAFNMKEDLEEGHFDADGNFIFDKKEKNVKDAWLDDIDWGAIKEKAGDQWEQSNECDDIPPPVLNDVKRREIFCSLIKLLKPNQTVAKALTDLKKMNGLSAAEERKMRWAAKKAGKSIDETDGQKDMKQLSGLADELLTAGHMDAYEWTREKIEFLLRKIESSAVDTLDIFSDAPAANASTSSFTNEHISNDDDEVKWEYKESEHGVAQGPFSSSEMATKQNNGELNQQGLARKLGSGGFNPVARIDFDLYC</sequence>
<proteinExistence type="predicted"/>
<name>A0A1I7XB79_HETBA</name>
<dbReference type="GO" id="GO:0005682">
    <property type="term" value="C:U5 snRNP"/>
    <property type="evidence" value="ECO:0007669"/>
    <property type="project" value="InterPro"/>
</dbReference>
<dbReference type="PANTHER" id="PTHR13138">
    <property type="entry name" value="PROTEIN LIN1"/>
    <property type="match status" value="1"/>
</dbReference>
<reference evidence="3" key="1">
    <citation type="submission" date="2016-11" db="UniProtKB">
        <authorList>
            <consortium name="WormBaseParasite"/>
        </authorList>
    </citation>
    <scope>IDENTIFICATION</scope>
</reference>
<dbReference type="WBParaSite" id="Hba_14698">
    <property type="protein sequence ID" value="Hba_14698"/>
    <property type="gene ID" value="Hba_14698"/>
</dbReference>
<dbReference type="InterPro" id="IPR003169">
    <property type="entry name" value="GYF"/>
</dbReference>
<keyword evidence="2" id="KW-1185">Reference proteome</keyword>
<dbReference type="InterPro" id="IPR035445">
    <property type="entry name" value="GYF-like_dom_sf"/>
</dbReference>
<dbReference type="AlphaFoldDB" id="A0A1I7XB79"/>
<dbReference type="PROSITE" id="PS50829">
    <property type="entry name" value="GYF"/>
    <property type="match status" value="1"/>
</dbReference>
<dbReference type="Proteomes" id="UP000095283">
    <property type="component" value="Unplaced"/>
</dbReference>
<dbReference type="Gene3D" id="3.30.1490.40">
    <property type="match status" value="1"/>
</dbReference>
<organism evidence="2 3">
    <name type="scientific">Heterorhabditis bacteriophora</name>
    <name type="common">Entomopathogenic nematode worm</name>
    <dbReference type="NCBI Taxonomy" id="37862"/>
    <lineage>
        <taxon>Eukaryota</taxon>
        <taxon>Metazoa</taxon>
        <taxon>Ecdysozoa</taxon>
        <taxon>Nematoda</taxon>
        <taxon>Chromadorea</taxon>
        <taxon>Rhabditida</taxon>
        <taxon>Rhabditina</taxon>
        <taxon>Rhabditomorpha</taxon>
        <taxon>Strongyloidea</taxon>
        <taxon>Heterorhabditidae</taxon>
        <taxon>Heterorhabditis</taxon>
    </lineage>
</organism>
<accession>A0A1I7XB79</accession>
<evidence type="ECO:0000313" key="2">
    <source>
        <dbReference type="Proteomes" id="UP000095283"/>
    </source>
</evidence>
<dbReference type="InterPro" id="IPR039905">
    <property type="entry name" value="CD2BP2/Lin1"/>
</dbReference>
<evidence type="ECO:0000259" key="1">
    <source>
        <dbReference type="PROSITE" id="PS50829"/>
    </source>
</evidence>
<protein>
    <submittedName>
        <fullName evidence="3">GYF domain-containing protein</fullName>
    </submittedName>
</protein>
<dbReference type="PANTHER" id="PTHR13138:SF3">
    <property type="entry name" value="CD2 ANTIGEN CYTOPLASMIC TAIL-BINDING PROTEIN 2"/>
    <property type="match status" value="1"/>
</dbReference>
<evidence type="ECO:0000313" key="3">
    <source>
        <dbReference type="WBParaSite" id="Hba_14698"/>
    </source>
</evidence>
<dbReference type="SUPFAM" id="SSF55277">
    <property type="entry name" value="GYF domain"/>
    <property type="match status" value="1"/>
</dbReference>
<feature type="domain" description="GYF" evidence="1">
    <location>
        <begin position="264"/>
        <end position="316"/>
    </location>
</feature>